<organism evidence="5 6">
    <name type="scientific">Thalassobacterium maritimum</name>
    <dbReference type="NCBI Taxonomy" id="3041265"/>
    <lineage>
        <taxon>Bacteria</taxon>
        <taxon>Pseudomonadati</taxon>
        <taxon>Verrucomicrobiota</taxon>
        <taxon>Opitutia</taxon>
        <taxon>Puniceicoccales</taxon>
        <taxon>Coraliomargaritaceae</taxon>
        <taxon>Thalassobacterium</taxon>
    </lineage>
</organism>
<keyword evidence="1" id="KW-0677">Repeat</keyword>
<feature type="chain" id="PRO_5046431860" evidence="4">
    <location>
        <begin position="21"/>
        <end position="625"/>
    </location>
</feature>
<evidence type="ECO:0000313" key="5">
    <source>
        <dbReference type="EMBL" id="MDQ8208306.1"/>
    </source>
</evidence>
<dbReference type="Gene3D" id="1.25.40.20">
    <property type="entry name" value="Ankyrin repeat-containing domain"/>
    <property type="match status" value="3"/>
</dbReference>
<dbReference type="EMBL" id="JARXHW010000028">
    <property type="protein sequence ID" value="MDQ8208306.1"/>
    <property type="molecule type" value="Genomic_DNA"/>
</dbReference>
<evidence type="ECO:0000256" key="2">
    <source>
        <dbReference type="ARBA" id="ARBA00023043"/>
    </source>
</evidence>
<feature type="repeat" description="ANK" evidence="3">
    <location>
        <begin position="280"/>
        <end position="312"/>
    </location>
</feature>
<accession>A0ABU1AVX9</accession>
<dbReference type="PANTHER" id="PTHR24198">
    <property type="entry name" value="ANKYRIN REPEAT AND PROTEIN KINASE DOMAIN-CONTAINING PROTEIN"/>
    <property type="match status" value="1"/>
</dbReference>
<evidence type="ECO:0000313" key="6">
    <source>
        <dbReference type="Proteomes" id="UP001225316"/>
    </source>
</evidence>
<protein>
    <submittedName>
        <fullName evidence="5">Ankyrin repeat domain-containing protein</fullName>
    </submittedName>
</protein>
<dbReference type="Pfam" id="PF12796">
    <property type="entry name" value="Ank_2"/>
    <property type="match status" value="2"/>
</dbReference>
<reference evidence="5 6" key="1">
    <citation type="submission" date="2023-04" db="EMBL/GenBank/DDBJ databases">
        <title>A novel bacteria isolated from coastal sediment.</title>
        <authorList>
            <person name="Liu X.-J."/>
            <person name="Du Z.-J."/>
        </authorList>
    </citation>
    <scope>NUCLEOTIDE SEQUENCE [LARGE SCALE GENOMIC DNA]</scope>
    <source>
        <strain evidence="5 6">SDUM461003</strain>
    </source>
</reference>
<dbReference type="PANTHER" id="PTHR24198:SF165">
    <property type="entry name" value="ANKYRIN REPEAT-CONTAINING PROTEIN-RELATED"/>
    <property type="match status" value="1"/>
</dbReference>
<dbReference type="SMART" id="SM00248">
    <property type="entry name" value="ANK"/>
    <property type="match status" value="8"/>
</dbReference>
<dbReference type="RefSeq" id="WP_308950827.1">
    <property type="nucleotide sequence ID" value="NZ_JARXHW010000028.1"/>
</dbReference>
<name>A0ABU1AVX9_9BACT</name>
<dbReference type="PROSITE" id="PS50297">
    <property type="entry name" value="ANK_REP_REGION"/>
    <property type="match status" value="1"/>
</dbReference>
<comment type="caution">
    <text evidence="5">The sequence shown here is derived from an EMBL/GenBank/DDBJ whole genome shotgun (WGS) entry which is preliminary data.</text>
</comment>
<dbReference type="InterPro" id="IPR002110">
    <property type="entry name" value="Ankyrin_rpt"/>
</dbReference>
<evidence type="ECO:0000256" key="1">
    <source>
        <dbReference type="ARBA" id="ARBA00022737"/>
    </source>
</evidence>
<proteinExistence type="predicted"/>
<feature type="repeat" description="ANK" evidence="3">
    <location>
        <begin position="385"/>
        <end position="417"/>
    </location>
</feature>
<dbReference type="SUPFAM" id="SSF48403">
    <property type="entry name" value="Ankyrin repeat"/>
    <property type="match status" value="1"/>
</dbReference>
<dbReference type="Proteomes" id="UP001225316">
    <property type="component" value="Unassembled WGS sequence"/>
</dbReference>
<keyword evidence="4" id="KW-0732">Signal</keyword>
<gene>
    <name evidence="5" type="ORF">QEH52_12350</name>
</gene>
<keyword evidence="6" id="KW-1185">Reference proteome</keyword>
<dbReference type="Pfam" id="PF00023">
    <property type="entry name" value="Ank"/>
    <property type="match status" value="1"/>
</dbReference>
<feature type="repeat" description="ANK" evidence="3">
    <location>
        <begin position="313"/>
        <end position="345"/>
    </location>
</feature>
<dbReference type="InterPro" id="IPR036770">
    <property type="entry name" value="Ankyrin_rpt-contain_sf"/>
</dbReference>
<keyword evidence="2 3" id="KW-0040">ANK repeat</keyword>
<feature type="signal peptide" evidence="4">
    <location>
        <begin position="1"/>
        <end position="20"/>
    </location>
</feature>
<dbReference type="PROSITE" id="PS50088">
    <property type="entry name" value="ANK_REPEAT"/>
    <property type="match status" value="3"/>
</dbReference>
<evidence type="ECO:0000256" key="4">
    <source>
        <dbReference type="SAM" id="SignalP"/>
    </source>
</evidence>
<evidence type="ECO:0000256" key="3">
    <source>
        <dbReference type="PROSITE-ProRule" id="PRU00023"/>
    </source>
</evidence>
<sequence length="625" mass="68958">MRSHAPIIFLLCLSALFASAQSPNYFELDLRKLDGEQGNFPDWLEEITESSGEFDPEFGWQLDASKPFGIGRLYLSLDRNQLTHDLALSFFSQGTANIAVQLYDANERTLAVDLLAARTTVDEASLTSLVIPLSEYPNAKHIVLRRLEGAVAVSALSLIELTAPSPQNEASITHLASLLGDPLAPENPLIASVQEQATADQSQALISARPTFSRPLSELSKLEGEAHLHEDELISILQVLGLQGYDFNAIDFVQAAGEGREEVVRLYLRAGMPINVQGRNKYTAVAEAATSGELRVLKLLCDRGADLEIRTAGGNSALWMACISSHYEAIRLLVENGADVNARGAYGNTPLLKVINRRAHNYNKADEYTVFLLEHGADPNIADNRGETMLHEVVRHGKASMLQIALDYNGDPTLKDNAGFTPMMAAKYRNSKSLIQTLLNHGVPEWEPDQLSLDEQLVYHIYRREYSEAYKLLDAGASPNATDMNGEHILFNAINKRNLTLIRKLRTYGLDLNVRDLSGRSPLGHVHSGFHKSREAMVDYFLEEGLDPNYATQEELRKKKPYYTPLMNAASAGNADRCQRLLAAGANPTTKNLPGRTAAIIAERAGFYQLSQELQAAESKWTANE</sequence>